<dbReference type="OrthoDB" id="9816557at2"/>
<feature type="transmembrane region" description="Helical" evidence="2">
    <location>
        <begin position="12"/>
        <end position="28"/>
    </location>
</feature>
<evidence type="ECO:0000313" key="7">
    <source>
        <dbReference type="Proteomes" id="UP000254100"/>
    </source>
</evidence>
<comment type="similarity">
    <text evidence="1">In the N-terminal section; belongs to the N-acetylmuramoyl-L-alanine amidase 2 family.</text>
</comment>
<gene>
    <name evidence="5" type="primary">atl</name>
    <name evidence="5" type="ORF">NCTC13832_01978</name>
    <name evidence="4" type="ORF">TP70_04135</name>
</gene>
<accession>A0A0D6XQN6</accession>
<keyword evidence="2" id="KW-1133">Transmembrane helix</keyword>
<keyword evidence="6" id="KW-1185">Reference proteome</keyword>
<feature type="domain" description="Mannosyl-glycoprotein endo-beta-N-acetylglucosamidase-like" evidence="3">
    <location>
        <begin position="102"/>
        <end position="246"/>
    </location>
</feature>
<proteinExistence type="inferred from homology"/>
<evidence type="ECO:0000313" key="4">
    <source>
        <dbReference type="EMBL" id="KIX91139.1"/>
    </source>
</evidence>
<dbReference type="Pfam" id="PF01832">
    <property type="entry name" value="Glucosaminidase"/>
    <property type="match status" value="1"/>
</dbReference>
<keyword evidence="2" id="KW-0472">Membrane</keyword>
<keyword evidence="2" id="KW-0812">Transmembrane</keyword>
<reference evidence="5 7" key="2">
    <citation type="submission" date="2018-06" db="EMBL/GenBank/DDBJ databases">
        <authorList>
            <consortium name="Pathogen Informatics"/>
            <person name="Doyle S."/>
        </authorList>
    </citation>
    <scope>NUCLEOTIDE SEQUENCE [LARGE SCALE GENOMIC DNA]</scope>
    <source>
        <strain evidence="5 7">NCTC13832</strain>
    </source>
</reference>
<dbReference type="SMART" id="SM00047">
    <property type="entry name" value="LYZ2"/>
    <property type="match status" value="1"/>
</dbReference>
<dbReference type="InterPro" id="IPR002901">
    <property type="entry name" value="MGlyc_endo_b_GlcNAc-like_dom"/>
</dbReference>
<reference evidence="4 6" key="1">
    <citation type="submission" date="2015-01" db="EMBL/GenBank/DDBJ databases">
        <authorList>
            <person name="Guo J."/>
        </authorList>
    </citation>
    <scope>NUCLEOTIDE SEQUENCE [LARGE SCALE GENOMIC DNA]</scope>
    <source>
        <strain evidence="4 6">DSM 22147</strain>
    </source>
</reference>
<dbReference type="Proteomes" id="UP000032366">
    <property type="component" value="Unassembled WGS sequence"/>
</dbReference>
<evidence type="ECO:0000256" key="1">
    <source>
        <dbReference type="ARBA" id="ARBA00006088"/>
    </source>
</evidence>
<evidence type="ECO:0000259" key="3">
    <source>
        <dbReference type="SMART" id="SM00047"/>
    </source>
</evidence>
<dbReference type="EMBL" id="JXWY01000031">
    <property type="protein sequence ID" value="KIX91139.1"/>
    <property type="molecule type" value="Genomic_DNA"/>
</dbReference>
<evidence type="ECO:0000313" key="6">
    <source>
        <dbReference type="Proteomes" id="UP000032366"/>
    </source>
</evidence>
<evidence type="ECO:0000313" key="5">
    <source>
        <dbReference type="EMBL" id="SUM58230.1"/>
    </source>
</evidence>
<dbReference type="Gene3D" id="1.10.530.10">
    <property type="match status" value="1"/>
</dbReference>
<dbReference type="AlphaFoldDB" id="A0A0D6XQN6"/>
<dbReference type="Proteomes" id="UP000254100">
    <property type="component" value="Unassembled WGS sequence"/>
</dbReference>
<keyword evidence="5" id="KW-0326">Glycosidase</keyword>
<name>A0A0D6XQN6_9STAP</name>
<dbReference type="EMBL" id="UHDT01000001">
    <property type="protein sequence ID" value="SUM58230.1"/>
    <property type="molecule type" value="Genomic_DNA"/>
</dbReference>
<protein>
    <submittedName>
        <fullName evidence="4">Autolysin</fullName>
    </submittedName>
    <submittedName>
        <fullName evidence="5">Glucosaminidase</fullName>
        <ecNumber evidence="5">3.2.1.96</ecNumber>
    </submittedName>
</protein>
<dbReference type="GO" id="GO:0004040">
    <property type="term" value="F:amidase activity"/>
    <property type="evidence" value="ECO:0007669"/>
    <property type="project" value="InterPro"/>
</dbReference>
<sequence length="260" mass="29924">MKQWLKSHPSVFFVGVILVVFCGLLIVNETSLFKKQKVYTFEEAYERQLQDGVLHTKSDEAGFVEASHEDVKRKMRIQHSDSDLMYMDLSEPVKMSEAEVNEMLKGKGILEGRGKTFLEAQDRYDVNVIYLVSHAQLETAQGQSELAKGIQKGKQRYYNFFGVGAFDEDAVKTGTSYATKAKWTTPNKAIVGGGAFVRQQYFENDQLSLYQMRWNPQEPGTNQYASDIDWAMKIAEQMDHYYQQYGIKKANVHKDYYVKK</sequence>
<dbReference type="GO" id="GO:0033925">
    <property type="term" value="F:mannosyl-glycoprotein endo-beta-N-acetylglucosaminidase activity"/>
    <property type="evidence" value="ECO:0007669"/>
    <property type="project" value="UniProtKB-EC"/>
</dbReference>
<organism evidence="5 7">
    <name type="scientific">Staphylococcus microti</name>
    <dbReference type="NCBI Taxonomy" id="569857"/>
    <lineage>
        <taxon>Bacteria</taxon>
        <taxon>Bacillati</taxon>
        <taxon>Bacillota</taxon>
        <taxon>Bacilli</taxon>
        <taxon>Bacillales</taxon>
        <taxon>Staphylococcaceae</taxon>
        <taxon>Staphylococcus</taxon>
    </lineage>
</organism>
<keyword evidence="5" id="KW-0378">Hydrolase</keyword>
<dbReference type="RefSeq" id="WP_044359653.1">
    <property type="nucleotide sequence ID" value="NZ_JXWY01000031.1"/>
</dbReference>
<evidence type="ECO:0000256" key="2">
    <source>
        <dbReference type="SAM" id="Phobius"/>
    </source>
</evidence>
<dbReference type="EC" id="3.2.1.96" evidence="5"/>
<dbReference type="STRING" id="569857.TP70_04135"/>